<dbReference type="Proteomes" id="UP000310334">
    <property type="component" value="Unassembled WGS sequence"/>
</dbReference>
<dbReference type="SUPFAM" id="SSF103642">
    <property type="entry name" value="Sec-C motif"/>
    <property type="match status" value="1"/>
</dbReference>
<dbReference type="RefSeq" id="WP_136357823.1">
    <property type="nucleotide sequence ID" value="NZ_CP046266.1"/>
</dbReference>
<proteinExistence type="predicted"/>
<name>A0A4S4BNE6_9BACI</name>
<dbReference type="AlphaFoldDB" id="A0A4S4BNE6"/>
<organism evidence="1 2">
    <name type="scientific">Metabacillus sediminilitoris</name>
    <dbReference type="NCBI Taxonomy" id="2567941"/>
    <lineage>
        <taxon>Bacteria</taxon>
        <taxon>Bacillati</taxon>
        <taxon>Bacillota</taxon>
        <taxon>Bacilli</taxon>
        <taxon>Bacillales</taxon>
        <taxon>Bacillaceae</taxon>
        <taxon>Metabacillus</taxon>
    </lineage>
</organism>
<dbReference type="Pfam" id="PF02810">
    <property type="entry name" value="SEC-C"/>
    <property type="match status" value="1"/>
</dbReference>
<evidence type="ECO:0000313" key="1">
    <source>
        <dbReference type="EMBL" id="THF76332.1"/>
    </source>
</evidence>
<sequence length="378" mass="44177">MNFIDCIEPFLLSDDRIIQDFVLHTLHDYPNVRKSWVEQLINEAIEKAEKRESIFIYLSIDPMHEEIVPLLVKCVKNAREYHKHFYERLFTDLAPELALKYKEDLTPYMPNEYWDLYDLLVNGTKENILMEYEGILHLLEAETYHHHAFYRIAKKVAYTCVKNEWITEAELDEILEANLKEKWFDYRGILGVYMLGLMKNDKYVQQLAALLVRDEDILLEEVAATLISFQSDNVVEAVAPYILKEESNIFATSIVENIKTDYAIEVLRNSYYKAEDEDIQATIIEALAHQLSLAGEPEINHFVSKRPTTYLYDVEQLAYSYYKMIGIDHPLLEEWLLIIRKEENAEEMMISQQATVKKAGRNDPCPCGSGKKYKKCCG</sequence>
<dbReference type="Gene3D" id="3.10.450.50">
    <property type="match status" value="1"/>
</dbReference>
<dbReference type="EMBL" id="SSNT01000021">
    <property type="protein sequence ID" value="THF76332.1"/>
    <property type="molecule type" value="Genomic_DNA"/>
</dbReference>
<evidence type="ECO:0000313" key="2">
    <source>
        <dbReference type="Proteomes" id="UP000310334"/>
    </source>
</evidence>
<protein>
    <submittedName>
        <fullName evidence="1">Zinc chelation protein SecC</fullName>
    </submittedName>
</protein>
<accession>A0A4S4BNE6</accession>
<dbReference type="OrthoDB" id="2543069at2"/>
<reference evidence="1 2" key="1">
    <citation type="submission" date="2019-04" db="EMBL/GenBank/DDBJ databases">
        <title>Bacillus sediminilitoris sp. nov., isolated from a tidal flat sediment on the East China Sea.</title>
        <authorList>
            <person name="Wei Y."/>
            <person name="Mao H."/>
            <person name="Fang J."/>
        </authorList>
    </citation>
    <scope>NUCLEOTIDE SEQUENCE [LARGE SCALE GENOMIC DNA]</scope>
    <source>
        <strain evidence="1 2">DSL-17</strain>
    </source>
</reference>
<comment type="caution">
    <text evidence="1">The sequence shown here is derived from an EMBL/GenBank/DDBJ whole genome shotgun (WGS) entry which is preliminary data.</text>
</comment>
<gene>
    <name evidence="1" type="ORF">E6W99_21860</name>
</gene>
<keyword evidence="2" id="KW-1185">Reference proteome</keyword>
<dbReference type="InterPro" id="IPR004027">
    <property type="entry name" value="SEC_C_motif"/>
</dbReference>